<dbReference type="EMBL" id="PDEA01000001">
    <property type="protein sequence ID" value="PEH89384.1"/>
    <property type="molecule type" value="Genomic_DNA"/>
</dbReference>
<dbReference type="Proteomes" id="UP000220246">
    <property type="component" value="Unassembled WGS sequence"/>
</dbReference>
<dbReference type="AlphaFoldDB" id="A0A2A7UVY0"/>
<accession>A0A2A7UVY0</accession>
<organism evidence="1 2">
    <name type="scientific">Comamonas terrigena</name>
    <dbReference type="NCBI Taxonomy" id="32013"/>
    <lineage>
        <taxon>Bacteria</taxon>
        <taxon>Pseudomonadati</taxon>
        <taxon>Pseudomonadota</taxon>
        <taxon>Betaproteobacteria</taxon>
        <taxon>Burkholderiales</taxon>
        <taxon>Comamonadaceae</taxon>
        <taxon>Comamonas</taxon>
    </lineage>
</organism>
<gene>
    <name evidence="1" type="ORF">CRM82_12930</name>
</gene>
<proteinExistence type="predicted"/>
<reference evidence="2" key="1">
    <citation type="submission" date="2017-09" db="EMBL/GenBank/DDBJ databases">
        <title>FDA dAtabase for Regulatory Grade micrObial Sequences (FDA-ARGOS): Supporting development and validation of Infectious Disease Dx tests.</title>
        <authorList>
            <person name="Minogue T."/>
            <person name="Wolcott M."/>
            <person name="Wasieloski L."/>
            <person name="Aguilar W."/>
            <person name="Moore D."/>
            <person name="Tallon L."/>
            <person name="Sadzewicz L."/>
            <person name="Ott S."/>
            <person name="Zhao X."/>
            <person name="Nagaraj S."/>
            <person name="Vavikolanu K."/>
            <person name="Aluvathingal J."/>
            <person name="Nadendla S."/>
            <person name="Sichtig H."/>
        </authorList>
    </citation>
    <scope>NUCLEOTIDE SEQUENCE [LARGE SCALE GENOMIC DNA]</scope>
    <source>
        <strain evidence="2">FDAARGOS_394</strain>
    </source>
</reference>
<evidence type="ECO:0000313" key="2">
    <source>
        <dbReference type="Proteomes" id="UP000220246"/>
    </source>
</evidence>
<keyword evidence="2" id="KW-1185">Reference proteome</keyword>
<protein>
    <submittedName>
        <fullName evidence="1">Uncharacterized protein</fullName>
    </submittedName>
</protein>
<sequence length="65" mass="7093">MRSPKKGQPPMRLQDLAHTIDCIQCSQKKPASGARLFHACHVCGDCSQKLARLPTAPPRMGQSAH</sequence>
<evidence type="ECO:0000313" key="1">
    <source>
        <dbReference type="EMBL" id="PEH89384.1"/>
    </source>
</evidence>
<comment type="caution">
    <text evidence="1">The sequence shown here is derived from an EMBL/GenBank/DDBJ whole genome shotgun (WGS) entry which is preliminary data.</text>
</comment>
<name>A0A2A7UVY0_COMTR</name>
<dbReference type="OrthoDB" id="8912718at2"/>